<dbReference type="GO" id="GO:0008970">
    <property type="term" value="F:phospholipase A1 activity"/>
    <property type="evidence" value="ECO:0007669"/>
    <property type="project" value="TreeGrafter"/>
</dbReference>
<keyword evidence="7" id="KW-1185">Reference proteome</keyword>
<accession>A0A7L1EJ52</accession>
<dbReference type="InterPro" id="IPR051496">
    <property type="entry name" value="H-rev107_PLA/AT"/>
</dbReference>
<evidence type="ECO:0000256" key="1">
    <source>
        <dbReference type="ARBA" id="ARBA00007824"/>
    </source>
</evidence>
<dbReference type="PANTHER" id="PTHR13943:SF77">
    <property type="entry name" value="LRAT DOMAIN-CONTAINING PROTEIN"/>
    <property type="match status" value="1"/>
</dbReference>
<dbReference type="GO" id="GO:0070292">
    <property type="term" value="P:N-acylphosphatidylethanolamine metabolic process"/>
    <property type="evidence" value="ECO:0007669"/>
    <property type="project" value="TreeGrafter"/>
</dbReference>
<name>A0A7L1EJ52_OENON</name>
<proteinExistence type="inferred from homology"/>
<evidence type="ECO:0000313" key="6">
    <source>
        <dbReference type="EMBL" id="NXM89496.1"/>
    </source>
</evidence>
<evidence type="ECO:0000256" key="2">
    <source>
        <dbReference type="ARBA" id="ARBA00022679"/>
    </source>
</evidence>
<reference evidence="6 7" key="1">
    <citation type="submission" date="2019-09" db="EMBL/GenBank/DDBJ databases">
        <title>Bird 10,000 Genomes (B10K) Project - Family phase.</title>
        <authorList>
            <person name="Zhang G."/>
        </authorList>
    </citation>
    <scope>NUCLEOTIDE SEQUENCE [LARGE SCALE GENOMIC DNA]</scope>
    <source>
        <strain evidence="6">B10K-DU-001-74</strain>
        <tissue evidence="6">Muscle</tissue>
    </source>
</reference>
<dbReference type="EMBL" id="VXBF01012622">
    <property type="protein sequence ID" value="NXM89496.1"/>
    <property type="molecule type" value="Genomic_DNA"/>
</dbReference>
<sequence length="117" mass="13398">LIEIERGDFDHWAIYVGRGYVIHVTGLGKAGVACVSSGFGQVVVKKKLLEKVVRKNKWCVNNKYDNYWKPFPVKEIIQRAEGWVGEKVPYCCFWNNCEHFVTKLRYGVGLSDQVSVT</sequence>
<dbReference type="GO" id="GO:0004623">
    <property type="term" value="F:phospholipase A2 activity"/>
    <property type="evidence" value="ECO:0007669"/>
    <property type="project" value="TreeGrafter"/>
</dbReference>
<dbReference type="AlphaFoldDB" id="A0A7L1EJ52"/>
<keyword evidence="3" id="KW-0378">Hydrolase</keyword>
<organism evidence="6 7">
    <name type="scientific">Oenanthe oenanthe</name>
    <name type="common">Northern wheatear</name>
    <dbReference type="NCBI Taxonomy" id="279966"/>
    <lineage>
        <taxon>Eukaryota</taxon>
        <taxon>Metazoa</taxon>
        <taxon>Chordata</taxon>
        <taxon>Craniata</taxon>
        <taxon>Vertebrata</taxon>
        <taxon>Euteleostomi</taxon>
        <taxon>Archelosauria</taxon>
        <taxon>Archosauria</taxon>
        <taxon>Dinosauria</taxon>
        <taxon>Saurischia</taxon>
        <taxon>Theropoda</taxon>
        <taxon>Coelurosauria</taxon>
        <taxon>Aves</taxon>
        <taxon>Neognathae</taxon>
        <taxon>Neoaves</taxon>
        <taxon>Telluraves</taxon>
        <taxon>Australaves</taxon>
        <taxon>Passeriformes</taxon>
        <taxon>Muscicapidae</taxon>
        <taxon>Oenanthe</taxon>
    </lineage>
</organism>
<dbReference type="InterPro" id="IPR007053">
    <property type="entry name" value="LRAT_dom"/>
</dbReference>
<protein>
    <submittedName>
        <fullName evidence="6">PA216 protein</fullName>
    </submittedName>
</protein>
<dbReference type="Pfam" id="PF04970">
    <property type="entry name" value="LRAT"/>
    <property type="match status" value="1"/>
</dbReference>
<comment type="similarity">
    <text evidence="1">Belongs to the H-rev107 family.</text>
</comment>
<feature type="non-terminal residue" evidence="6">
    <location>
        <position position="117"/>
    </location>
</feature>
<dbReference type="GO" id="GO:0016410">
    <property type="term" value="F:N-acyltransferase activity"/>
    <property type="evidence" value="ECO:0007669"/>
    <property type="project" value="TreeGrafter"/>
</dbReference>
<feature type="domain" description="LRAT" evidence="5">
    <location>
        <begin position="1"/>
        <end position="113"/>
    </location>
</feature>
<gene>
    <name evidence="6" type="primary">Pla2g16_1</name>
    <name evidence="6" type="ORF">OENOEN_R15448</name>
</gene>
<evidence type="ECO:0000259" key="5">
    <source>
        <dbReference type="PROSITE" id="PS51934"/>
    </source>
</evidence>
<dbReference type="Gene3D" id="3.90.1720.10">
    <property type="entry name" value="endopeptidase domain like (from Nostoc punctiforme)"/>
    <property type="match status" value="1"/>
</dbReference>
<dbReference type="GO" id="GO:0005737">
    <property type="term" value="C:cytoplasm"/>
    <property type="evidence" value="ECO:0007669"/>
    <property type="project" value="TreeGrafter"/>
</dbReference>
<evidence type="ECO:0000256" key="3">
    <source>
        <dbReference type="ARBA" id="ARBA00022801"/>
    </source>
</evidence>
<dbReference type="Proteomes" id="UP000565754">
    <property type="component" value="Unassembled WGS sequence"/>
</dbReference>
<evidence type="ECO:0000256" key="4">
    <source>
        <dbReference type="ARBA" id="ARBA00023098"/>
    </source>
</evidence>
<comment type="caution">
    <text evidence="6">The sequence shown here is derived from an EMBL/GenBank/DDBJ whole genome shotgun (WGS) entry which is preliminary data.</text>
</comment>
<evidence type="ECO:0000313" key="7">
    <source>
        <dbReference type="Proteomes" id="UP000565754"/>
    </source>
</evidence>
<dbReference type="PANTHER" id="PTHR13943">
    <property type="entry name" value="HRAS-LIKE SUPPRESSOR - RELATED"/>
    <property type="match status" value="1"/>
</dbReference>
<feature type="non-terminal residue" evidence="6">
    <location>
        <position position="1"/>
    </location>
</feature>
<dbReference type="PROSITE" id="PS51934">
    <property type="entry name" value="LRAT"/>
    <property type="match status" value="1"/>
</dbReference>
<keyword evidence="4" id="KW-0443">Lipid metabolism</keyword>
<keyword evidence="2" id="KW-0808">Transferase</keyword>